<dbReference type="Gene3D" id="1.10.510.10">
    <property type="entry name" value="Transferase(Phosphotransferase) domain 1"/>
    <property type="match status" value="1"/>
</dbReference>
<dbReference type="AlphaFoldDB" id="A0A8T0GAW6"/>
<dbReference type="PROSITE" id="PS00108">
    <property type="entry name" value="PROTEIN_KINASE_ST"/>
    <property type="match status" value="1"/>
</dbReference>
<dbReference type="InterPro" id="IPR011009">
    <property type="entry name" value="Kinase-like_dom_sf"/>
</dbReference>
<dbReference type="GO" id="GO:0005524">
    <property type="term" value="F:ATP binding"/>
    <property type="evidence" value="ECO:0007669"/>
    <property type="project" value="InterPro"/>
</dbReference>
<dbReference type="PANTHER" id="PTHR44329:SF260">
    <property type="entry name" value="PROTEIN KINASE DOMAIN-CONTAINING PROTEIN"/>
    <property type="match status" value="1"/>
</dbReference>
<dbReference type="InterPro" id="IPR051681">
    <property type="entry name" value="Ser/Thr_Kinases-Pseudokinases"/>
</dbReference>
<dbReference type="SMART" id="SM00220">
    <property type="entry name" value="S_TKc"/>
    <property type="match status" value="1"/>
</dbReference>
<dbReference type="Pfam" id="PF07714">
    <property type="entry name" value="PK_Tyr_Ser-Thr"/>
    <property type="match status" value="1"/>
</dbReference>
<comment type="caution">
    <text evidence="2">The sequence shown here is derived from an EMBL/GenBank/DDBJ whole genome shotgun (WGS) entry which is preliminary data.</text>
</comment>
<dbReference type="PROSITE" id="PS50011">
    <property type="entry name" value="PROTEIN_KINASE_DOM"/>
    <property type="match status" value="1"/>
</dbReference>
<accession>A0A8T0GAW6</accession>
<sequence>MGIRGILHILRRMTNFLWKLVMVLEPNTNGSNDMCGVNHWTEFSASTEDSSSTTSSRVTPEILPRLRLYARSQLTVGRKIAEGGQAVIHEAHMASTSNIRPVSVVVKKFKEYRGVIQGLFPPQFDTYTNMYVCKPTGFFFDDDGSLCMIMDRYSGDLRDLIDSRMKLRDHSGPPFTESVAVSIIIQLALALKSLHGSKIYHRDLKCKNILVQKNPKEILVPSGALDMQFAIAISDFETSKGVVGTGFWRGPEILQRLKDDEWHKGFGIQWDKADVYAFGMTCYEILAGKSPFQGDKFGLTQDIVLSGGRPELPVHVPQGLKEIIQKCWCHDPSDRPTFDEIILLLKQIDQYKELWAVGFSEVESLMCWESCLETPDAVLLELERLVVMDTTVHKLEGHRRTASKFVVTAKDFVSRYGWDSFVTNPSKPFAEFVERERLYTLMTSQYSEDCDIYNEFVHHKDESFDRKTRIVWLMEKVYFTATDEAWQSKYSEQAHDEEFTLSEKLSTVERAFMKPLCDARANKLLIFKVAKRLLQEELSKEDHLNDIEIFQLKFMISTSLLLVPECLRCLVGLQDVVSSSKVEILTEKIFSFPSLCILLHRVFTKDDDTLSHFLKVFLDQLAIDLFLPVVTLFLQMKLLGWRGLLSWWLLAGILKGLRILIWRSIGQTLTSSKSISHRICYLVIRSFLEMQWIHYLALTVR</sequence>
<reference evidence="2 3" key="1">
    <citation type="submission" date="2020-06" db="EMBL/GenBank/DDBJ databases">
        <title>WGS assembly of Ceratodon purpureus strain R40.</title>
        <authorList>
            <person name="Carey S.B."/>
            <person name="Jenkins J."/>
            <person name="Shu S."/>
            <person name="Lovell J.T."/>
            <person name="Sreedasyam A."/>
            <person name="Maumus F."/>
            <person name="Tiley G.P."/>
            <person name="Fernandez-Pozo N."/>
            <person name="Barry K."/>
            <person name="Chen C."/>
            <person name="Wang M."/>
            <person name="Lipzen A."/>
            <person name="Daum C."/>
            <person name="Saski C.A."/>
            <person name="Payton A.C."/>
            <person name="Mcbreen J.C."/>
            <person name="Conrad R.E."/>
            <person name="Kollar L.M."/>
            <person name="Olsson S."/>
            <person name="Huttunen S."/>
            <person name="Landis J.B."/>
            <person name="Wickett N.J."/>
            <person name="Johnson M.G."/>
            <person name="Rensing S.A."/>
            <person name="Grimwood J."/>
            <person name="Schmutz J."/>
            <person name="Mcdaniel S.F."/>
        </authorList>
    </citation>
    <scope>NUCLEOTIDE SEQUENCE [LARGE SCALE GENOMIC DNA]</scope>
    <source>
        <strain evidence="2 3">R40</strain>
    </source>
</reference>
<keyword evidence="3" id="KW-1185">Reference proteome</keyword>
<dbReference type="SUPFAM" id="SSF56112">
    <property type="entry name" value="Protein kinase-like (PK-like)"/>
    <property type="match status" value="1"/>
</dbReference>
<dbReference type="EMBL" id="CM026432">
    <property type="protein sequence ID" value="KAG0556210.1"/>
    <property type="molecule type" value="Genomic_DNA"/>
</dbReference>
<organism evidence="2 3">
    <name type="scientific">Ceratodon purpureus</name>
    <name type="common">Fire moss</name>
    <name type="synonym">Dicranum purpureum</name>
    <dbReference type="NCBI Taxonomy" id="3225"/>
    <lineage>
        <taxon>Eukaryota</taxon>
        <taxon>Viridiplantae</taxon>
        <taxon>Streptophyta</taxon>
        <taxon>Embryophyta</taxon>
        <taxon>Bryophyta</taxon>
        <taxon>Bryophytina</taxon>
        <taxon>Bryopsida</taxon>
        <taxon>Dicranidae</taxon>
        <taxon>Pseudoditrichales</taxon>
        <taxon>Ditrichaceae</taxon>
        <taxon>Ceratodon</taxon>
    </lineage>
</organism>
<gene>
    <name evidence="2" type="ORF">KC19_11G035200</name>
</gene>
<dbReference type="InterPro" id="IPR001245">
    <property type="entry name" value="Ser-Thr/Tyr_kinase_cat_dom"/>
</dbReference>
<dbReference type="InterPro" id="IPR008271">
    <property type="entry name" value="Ser/Thr_kinase_AS"/>
</dbReference>
<dbReference type="Proteomes" id="UP000822688">
    <property type="component" value="Chromosome 11"/>
</dbReference>
<dbReference type="InterPro" id="IPR000719">
    <property type="entry name" value="Prot_kinase_dom"/>
</dbReference>
<evidence type="ECO:0000313" key="2">
    <source>
        <dbReference type="EMBL" id="KAG0556210.1"/>
    </source>
</evidence>
<protein>
    <recommendedName>
        <fullName evidence="1">Protein kinase domain-containing protein</fullName>
    </recommendedName>
</protein>
<proteinExistence type="predicted"/>
<evidence type="ECO:0000259" key="1">
    <source>
        <dbReference type="PROSITE" id="PS50011"/>
    </source>
</evidence>
<evidence type="ECO:0000313" key="3">
    <source>
        <dbReference type="Proteomes" id="UP000822688"/>
    </source>
</evidence>
<dbReference type="GO" id="GO:0004674">
    <property type="term" value="F:protein serine/threonine kinase activity"/>
    <property type="evidence" value="ECO:0007669"/>
    <property type="project" value="TreeGrafter"/>
</dbReference>
<feature type="domain" description="Protein kinase" evidence="1">
    <location>
        <begin position="74"/>
        <end position="354"/>
    </location>
</feature>
<dbReference type="PANTHER" id="PTHR44329">
    <property type="entry name" value="SERINE/THREONINE-PROTEIN KINASE TNNI3K-RELATED"/>
    <property type="match status" value="1"/>
</dbReference>
<name>A0A8T0GAW6_CERPU</name>